<dbReference type="EMBL" id="CP001737">
    <property type="protein sequence ID" value="ACV78417.1"/>
    <property type="molecule type" value="Genomic_DNA"/>
</dbReference>
<gene>
    <name evidence="1" type="ordered locus">Namu_2034</name>
</gene>
<dbReference type="AlphaFoldDB" id="C8XI48"/>
<dbReference type="RefSeq" id="WP_015747315.1">
    <property type="nucleotide sequence ID" value="NC_013235.1"/>
</dbReference>
<dbReference type="KEGG" id="nml:Namu_2034"/>
<dbReference type="SUPFAM" id="SSF54427">
    <property type="entry name" value="NTF2-like"/>
    <property type="match status" value="1"/>
</dbReference>
<evidence type="ECO:0000313" key="2">
    <source>
        <dbReference type="Proteomes" id="UP000002218"/>
    </source>
</evidence>
<dbReference type="Proteomes" id="UP000002218">
    <property type="component" value="Chromosome"/>
</dbReference>
<keyword evidence="2" id="KW-1185">Reference proteome</keyword>
<protein>
    <submittedName>
        <fullName evidence="1">Uncharacterized protein</fullName>
    </submittedName>
</protein>
<sequence length="188" mass="20376" precursor="true">MTTEGTARMRLRGRRLTMVLTIALVVVLGGCASAAWALGRTRAVPMPTGYSAGPSSDSTVQLSAAASEHPRADQVRQTLQRYFQAINGRDFDGWLAVVATDQSANQTADDWLHRYSTTVDSNLVVVDVEDDPLRARLMFTSVQDVAFAPKSLPVTCINWDLTYLLTDHDGTLVLSGIDPSAQSMTACQ</sequence>
<organism evidence="1 2">
    <name type="scientific">Nakamurella multipartita (strain ATCC 700099 / DSM 44233 / CIP 104796 / JCM 9543 / NBRC 105858 / Y-104)</name>
    <name type="common">Microsphaera multipartita</name>
    <dbReference type="NCBI Taxonomy" id="479431"/>
    <lineage>
        <taxon>Bacteria</taxon>
        <taxon>Bacillati</taxon>
        <taxon>Actinomycetota</taxon>
        <taxon>Actinomycetes</taxon>
        <taxon>Nakamurellales</taxon>
        <taxon>Nakamurellaceae</taxon>
        <taxon>Nakamurella</taxon>
    </lineage>
</organism>
<dbReference type="InterPro" id="IPR032710">
    <property type="entry name" value="NTF2-like_dom_sf"/>
</dbReference>
<dbReference type="eggNOG" id="ENOG5033MQQ">
    <property type="taxonomic scope" value="Bacteria"/>
</dbReference>
<name>C8XI48_NAKMY</name>
<dbReference type="STRING" id="479431.Namu_2034"/>
<accession>C8XI48</accession>
<reference evidence="2" key="1">
    <citation type="submission" date="2009-09" db="EMBL/GenBank/DDBJ databases">
        <title>The complete genome of Nakamurella multipartita DSM 44233.</title>
        <authorList>
            <consortium name="US DOE Joint Genome Institute (JGI-PGF)"/>
            <person name="Lucas S."/>
            <person name="Copeland A."/>
            <person name="Lapidus A."/>
            <person name="Glavina del Rio T."/>
            <person name="Dalin E."/>
            <person name="Tice H."/>
            <person name="Bruce D."/>
            <person name="Goodwin L."/>
            <person name="Pitluck S."/>
            <person name="Kyrpides N."/>
            <person name="Mavromatis K."/>
            <person name="Ivanova N."/>
            <person name="Ovchinnikova G."/>
            <person name="Sims D."/>
            <person name="Meincke L."/>
            <person name="Brettin T."/>
            <person name="Detter J.C."/>
            <person name="Han C."/>
            <person name="Larimer F."/>
            <person name="Land M."/>
            <person name="Hauser L."/>
            <person name="Markowitz V."/>
            <person name="Cheng J.-F."/>
            <person name="Hugenholtz P."/>
            <person name="Woyke T."/>
            <person name="Wu D."/>
            <person name="Klenk H.-P."/>
            <person name="Eisen J.A."/>
        </authorList>
    </citation>
    <scope>NUCLEOTIDE SEQUENCE [LARGE SCALE GENOMIC DNA]</scope>
    <source>
        <strain evidence="2">ATCC 700099 / DSM 44233 / CIP 104796 / JCM 9543 / NBRC 105858 / Y-104</strain>
    </source>
</reference>
<evidence type="ECO:0000313" key="1">
    <source>
        <dbReference type="EMBL" id="ACV78417.1"/>
    </source>
</evidence>
<reference evidence="1 2" key="2">
    <citation type="journal article" date="2010" name="Stand. Genomic Sci.">
        <title>Complete genome sequence of Nakamurella multipartita type strain (Y-104).</title>
        <authorList>
            <person name="Tice H."/>
            <person name="Mayilraj S."/>
            <person name="Sims D."/>
            <person name="Lapidus A."/>
            <person name="Nolan M."/>
            <person name="Lucas S."/>
            <person name="Glavina Del Rio T."/>
            <person name="Copeland A."/>
            <person name="Cheng J.F."/>
            <person name="Meincke L."/>
            <person name="Bruce D."/>
            <person name="Goodwin L."/>
            <person name="Pitluck S."/>
            <person name="Ivanova N."/>
            <person name="Mavromatis K."/>
            <person name="Ovchinnikova G."/>
            <person name="Pati A."/>
            <person name="Chen A."/>
            <person name="Palaniappan K."/>
            <person name="Land M."/>
            <person name="Hauser L."/>
            <person name="Chang Y.J."/>
            <person name="Jeffries C.D."/>
            <person name="Detter J.C."/>
            <person name="Brettin T."/>
            <person name="Rohde M."/>
            <person name="Goker M."/>
            <person name="Bristow J."/>
            <person name="Eisen J.A."/>
            <person name="Markowitz V."/>
            <person name="Hugenholtz P."/>
            <person name="Kyrpides N.C."/>
            <person name="Klenk H.P."/>
            <person name="Chen F."/>
        </authorList>
    </citation>
    <scope>NUCLEOTIDE SEQUENCE [LARGE SCALE GENOMIC DNA]</scope>
    <source>
        <strain evidence="2">ATCC 700099 / DSM 44233 / CIP 104796 / JCM 9543 / NBRC 105858 / Y-104</strain>
    </source>
</reference>
<dbReference type="HOGENOM" id="CLU_119379_0_0_11"/>
<dbReference type="InParanoid" id="C8XI48"/>
<proteinExistence type="predicted"/>
<dbReference type="OrthoDB" id="5181866at2"/>